<dbReference type="InterPro" id="IPR051480">
    <property type="entry name" value="Endocytic_GEF_Adapter"/>
</dbReference>
<comment type="subcellular location">
    <subcellularLocation>
        <location evidence="1">Cytoplasm</location>
    </subcellularLocation>
</comment>
<sequence>MAAVVSHAMRRFPTSPSDTPYSSCRFKGGSSSRSEGSSALSRSMRYADPWLYGSVQSGGVATPGAFLLTPAFALCACAPDCSGGGGTKRAAKKTQQTTCKKCKGTRLPVSALDSKFGTVRCYPTTVLATNPAPARAGTVRVTSCHARPTILPPPAASNAACDPYDLVRRSRLTGAVENPSSGFRVRSVSPREARNHGIGGDHQDPYITPIGRRSILECDINPYELVSPDSSTGPQPSITLVNGQRIRVRPSSNDEDFEDNQRYEDVQLRLSSPAKSMAKTQKTSLKTVAKRPSSMPAITKERHGDNKQQTNNGPTSKSRTKTNSLQESGNDYYNCQFKSILKKSSIYDDVESDEVVQTRSPSPVKRKGSQFYIPMPSSPGVGAKKKVQFLVESDATGNDNNIPGGKTADEIECSSEDDEVFEKEVECKEVQNTPENETIRRPPALYRSFSDRIRREESKVNFNDTMALRCLKQRRNLPIDFSDLDRLDGTVRKAIRKVSPRPNVPPPPPPPPPKQEKYESNSTPSSEKVEAPQVNQEETLSNGLEKPDEVTSMEKLDRCINGDITVPVPIQTDPPSVPPRKRSNNKQPTVNTVQIEAPMNKTIVRISSPPAVHKLQIKNDYSETVAVPSLSIIENSQRKTSILINGDDCYSTVNVGDSVPLYQSSVVVKDTPASKQKKCSSIYITGAFTQHENLPSSSEKDPAELDTATNDVKDITSETVTSSELLTELLRDPVEAVRRNLVPHVCGKSDVSRRPRDKKTVHHSKFPPGCKKDAGMSEDRNKMSSSFEESLFKMSPYETVCDDLSSEHSSSTQYEFMDAGSDCYTDNSNRSSITEEELANRTKFYELLAESSAVEVTENEDHLYECIKISNDPIYEEIEIPPPLPSNPPPASLVDDLNLDKEFTTRSIFEGASKYDILSYLVDAKERGIVQEDHPFTYNFSHHNHQNQTEEDIRTISDSSEDNSLIISGALIDEKATFQKTAEIERNDSGVGSETSKSSFSKYRSKPELCFPCEDCEAILDSKLEIEASLCRKCSKKRSERKEIITEIVETEEKYSRDLQIILEEFYQPMLVAGLLTPDQLSAIFLNVEELLENSQALAEKLRDAVEIATEQGDEDLLTVNTGKLFLEAIPMLHAFETYCVRQGSASLLLASLEKDKELLRIFLRVSQMENAMLRRMNLNSFLMVPVQRVTKYPLLLARLYKVTPAHLHNKNELKEAQHKIELHLNHMNSETKDVPSKLWRRIGSSSGRRSSAEMDLVNIKLRKIAVDVLEWNHEEARFALEGKLLFTQPTDNNWRRGRTIKLTPVNALLVVNGKPISSKTTDRPDENGLVFSRHGAREAALLLVRDKNGRYSLLREPLYLDRCVIAADPAWQSYFEVQELLGRDTFIFKAEGEDQTNIWYKQLQFFAQGMGAWRKRRNALANIMINGMGLRS</sequence>
<dbReference type="OrthoDB" id="2015333at2759"/>
<feature type="region of interest" description="Disordered" evidence="3">
    <location>
        <begin position="226"/>
        <end position="329"/>
    </location>
</feature>
<dbReference type="InterPro" id="IPR000219">
    <property type="entry name" value="DH_dom"/>
</dbReference>
<dbReference type="SUPFAM" id="SSF48065">
    <property type="entry name" value="DBL homology domain (DH-domain)"/>
    <property type="match status" value="1"/>
</dbReference>
<feature type="region of interest" description="Disordered" evidence="3">
    <location>
        <begin position="495"/>
        <end position="550"/>
    </location>
</feature>
<feature type="region of interest" description="Disordered" evidence="3">
    <location>
        <begin position="1"/>
        <end position="39"/>
    </location>
</feature>
<keyword evidence="2" id="KW-0963">Cytoplasm</keyword>
<dbReference type="SMART" id="SM00325">
    <property type="entry name" value="RhoGEF"/>
    <property type="match status" value="1"/>
</dbReference>
<dbReference type="FunFam" id="1.20.900.10:FF:000038">
    <property type="entry name" value="Myosin-M heavy chain"/>
    <property type="match status" value="1"/>
</dbReference>
<feature type="compositionally biased region" description="Basic and acidic residues" evidence="3">
    <location>
        <begin position="770"/>
        <end position="779"/>
    </location>
</feature>
<dbReference type="PANTHER" id="PTHR46006:SF5">
    <property type="entry name" value="DH DOMAIN-CONTAINING PROTEIN"/>
    <property type="match status" value="1"/>
</dbReference>
<feature type="compositionally biased region" description="Polar residues" evidence="3">
    <location>
        <begin position="269"/>
        <end position="286"/>
    </location>
</feature>
<feature type="compositionally biased region" description="Pro residues" evidence="3">
    <location>
        <begin position="502"/>
        <end position="513"/>
    </location>
</feature>
<dbReference type="Proteomes" id="UP001153737">
    <property type="component" value="Chromosome 8"/>
</dbReference>
<dbReference type="GO" id="GO:0005085">
    <property type="term" value="F:guanyl-nucleotide exchange factor activity"/>
    <property type="evidence" value="ECO:0007669"/>
    <property type="project" value="InterPro"/>
</dbReference>
<feature type="compositionally biased region" description="Polar residues" evidence="3">
    <location>
        <begin position="307"/>
        <end position="329"/>
    </location>
</feature>
<feature type="region of interest" description="Disordered" evidence="3">
    <location>
        <begin position="562"/>
        <end position="588"/>
    </location>
</feature>
<evidence type="ECO:0000256" key="3">
    <source>
        <dbReference type="SAM" id="MobiDB-lite"/>
    </source>
</evidence>
<evidence type="ECO:0000313" key="5">
    <source>
        <dbReference type="EMBL" id="CAG9824955.1"/>
    </source>
</evidence>
<dbReference type="Gene3D" id="1.20.900.10">
    <property type="entry name" value="Dbl homology (DH) domain"/>
    <property type="match status" value="1"/>
</dbReference>
<name>A0A9N9SM99_PHACE</name>
<evidence type="ECO:0000313" key="6">
    <source>
        <dbReference type="Proteomes" id="UP001153737"/>
    </source>
</evidence>
<feature type="region of interest" description="Disordered" evidence="3">
    <location>
        <begin position="177"/>
        <end position="208"/>
    </location>
</feature>
<dbReference type="GO" id="GO:0035025">
    <property type="term" value="P:positive regulation of Rho protein signal transduction"/>
    <property type="evidence" value="ECO:0007669"/>
    <property type="project" value="TreeGrafter"/>
</dbReference>
<feature type="compositionally biased region" description="Low complexity" evidence="3">
    <location>
        <begin position="28"/>
        <end position="39"/>
    </location>
</feature>
<feature type="domain" description="DH" evidence="4">
    <location>
        <begin position="1040"/>
        <end position="1231"/>
    </location>
</feature>
<dbReference type="Pfam" id="PF00621">
    <property type="entry name" value="RhoGEF"/>
    <property type="match status" value="1"/>
</dbReference>
<dbReference type="InterPro" id="IPR035899">
    <property type="entry name" value="DBL_dom_sf"/>
</dbReference>
<feature type="compositionally biased region" description="Polar residues" evidence="3">
    <location>
        <begin position="228"/>
        <end position="242"/>
    </location>
</feature>
<feature type="compositionally biased region" description="Polar residues" evidence="3">
    <location>
        <begin position="533"/>
        <end position="542"/>
    </location>
</feature>
<proteinExistence type="predicted"/>
<evidence type="ECO:0000256" key="1">
    <source>
        <dbReference type="ARBA" id="ARBA00004496"/>
    </source>
</evidence>
<keyword evidence="6" id="KW-1185">Reference proteome</keyword>
<gene>
    <name evidence="5" type="ORF">PHAECO_LOCUS11878</name>
</gene>
<dbReference type="EMBL" id="OU896714">
    <property type="protein sequence ID" value="CAG9824955.1"/>
    <property type="molecule type" value="Genomic_DNA"/>
</dbReference>
<organism evidence="5 6">
    <name type="scientific">Phaedon cochleariae</name>
    <name type="common">Mustard beetle</name>
    <dbReference type="NCBI Taxonomy" id="80249"/>
    <lineage>
        <taxon>Eukaryota</taxon>
        <taxon>Metazoa</taxon>
        <taxon>Ecdysozoa</taxon>
        <taxon>Arthropoda</taxon>
        <taxon>Hexapoda</taxon>
        <taxon>Insecta</taxon>
        <taxon>Pterygota</taxon>
        <taxon>Neoptera</taxon>
        <taxon>Endopterygota</taxon>
        <taxon>Coleoptera</taxon>
        <taxon>Polyphaga</taxon>
        <taxon>Cucujiformia</taxon>
        <taxon>Chrysomeloidea</taxon>
        <taxon>Chrysomelidae</taxon>
        <taxon>Chrysomelinae</taxon>
        <taxon>Chrysomelini</taxon>
        <taxon>Phaedon</taxon>
    </lineage>
</organism>
<dbReference type="CDD" id="cd00160">
    <property type="entry name" value="RhoGEF"/>
    <property type="match status" value="1"/>
</dbReference>
<feature type="compositionally biased region" description="Basic residues" evidence="3">
    <location>
        <begin position="755"/>
        <end position="765"/>
    </location>
</feature>
<protein>
    <recommendedName>
        <fullName evidence="4">DH domain-containing protein</fullName>
    </recommendedName>
</protein>
<dbReference type="GO" id="GO:0031097">
    <property type="term" value="C:medial cortex"/>
    <property type="evidence" value="ECO:0007669"/>
    <property type="project" value="UniProtKB-ARBA"/>
</dbReference>
<feature type="compositionally biased region" description="Basic and acidic residues" evidence="3">
    <location>
        <begin position="189"/>
        <end position="204"/>
    </location>
</feature>
<reference evidence="5" key="2">
    <citation type="submission" date="2022-10" db="EMBL/GenBank/DDBJ databases">
        <authorList>
            <consortium name="ENA_rothamsted_submissions"/>
            <consortium name="culmorum"/>
            <person name="King R."/>
        </authorList>
    </citation>
    <scope>NUCLEOTIDE SEQUENCE</scope>
</reference>
<accession>A0A9N9SM99</accession>
<reference evidence="5" key="1">
    <citation type="submission" date="2022-01" db="EMBL/GenBank/DDBJ databases">
        <authorList>
            <person name="King R."/>
        </authorList>
    </citation>
    <scope>NUCLEOTIDE SEQUENCE</scope>
</reference>
<evidence type="ECO:0000256" key="2">
    <source>
        <dbReference type="ARBA" id="ARBA00022490"/>
    </source>
</evidence>
<dbReference type="PANTHER" id="PTHR46006">
    <property type="entry name" value="RHO GUANINE NUCLEOTIDE EXCHANGE FACTOR AT 64C, ISOFORM A"/>
    <property type="match status" value="1"/>
</dbReference>
<dbReference type="PROSITE" id="PS50010">
    <property type="entry name" value="DH_2"/>
    <property type="match status" value="1"/>
</dbReference>
<feature type="region of interest" description="Disordered" evidence="3">
    <location>
        <begin position="357"/>
        <end position="377"/>
    </location>
</feature>
<feature type="region of interest" description="Disordered" evidence="3">
    <location>
        <begin position="748"/>
        <end position="779"/>
    </location>
</feature>
<evidence type="ECO:0000259" key="4">
    <source>
        <dbReference type="PROSITE" id="PS50010"/>
    </source>
</evidence>